<sequence length="76" mass="8017">MAAASAARGSGRASAPRLPLLLLLALLWAPTGVRAVPDEDLSHRNKEPQAPAQQLQPAAVQGPEPARAEVFPWCLN</sequence>
<reference evidence="3" key="2">
    <citation type="submission" date="2025-08" db="UniProtKB">
        <authorList>
            <consortium name="Ensembl"/>
        </authorList>
    </citation>
    <scope>IDENTIFICATION</scope>
</reference>
<dbReference type="Ensembl" id="ENSUAMT00000025857.1">
    <property type="protein sequence ID" value="ENSUAMP00000023141.1"/>
    <property type="gene ID" value="ENSUAMG00000018152.1"/>
</dbReference>
<evidence type="ECO:0000313" key="4">
    <source>
        <dbReference type="Proteomes" id="UP000291022"/>
    </source>
</evidence>
<keyword evidence="4" id="KW-1185">Reference proteome</keyword>
<name>A0A452RUQ1_URSAM</name>
<keyword evidence="2" id="KW-0732">Signal</keyword>
<feature type="signal peptide" evidence="2">
    <location>
        <begin position="1"/>
        <end position="35"/>
    </location>
</feature>
<organism evidence="3 4">
    <name type="scientific">Ursus americanus</name>
    <name type="common">American black bear</name>
    <name type="synonym">Euarctos americanus</name>
    <dbReference type="NCBI Taxonomy" id="9643"/>
    <lineage>
        <taxon>Eukaryota</taxon>
        <taxon>Metazoa</taxon>
        <taxon>Chordata</taxon>
        <taxon>Craniata</taxon>
        <taxon>Vertebrata</taxon>
        <taxon>Euteleostomi</taxon>
        <taxon>Mammalia</taxon>
        <taxon>Eutheria</taxon>
        <taxon>Laurasiatheria</taxon>
        <taxon>Carnivora</taxon>
        <taxon>Caniformia</taxon>
        <taxon>Ursidae</taxon>
        <taxon>Ursus</taxon>
    </lineage>
</organism>
<feature type="chain" id="PRO_5019244103" evidence="2">
    <location>
        <begin position="36"/>
        <end position="76"/>
    </location>
</feature>
<dbReference type="STRING" id="9643.ENSUAMP00000023141"/>
<feature type="compositionally biased region" description="Low complexity" evidence="1">
    <location>
        <begin position="48"/>
        <end position="63"/>
    </location>
</feature>
<accession>A0A452RUQ1</accession>
<proteinExistence type="predicted"/>
<evidence type="ECO:0000313" key="3">
    <source>
        <dbReference type="Ensembl" id="ENSUAMP00000023141.1"/>
    </source>
</evidence>
<protein>
    <submittedName>
        <fullName evidence="3">Uncharacterized protein</fullName>
    </submittedName>
</protein>
<evidence type="ECO:0000256" key="2">
    <source>
        <dbReference type="SAM" id="SignalP"/>
    </source>
</evidence>
<reference evidence="4" key="1">
    <citation type="submission" date="2016-06" db="EMBL/GenBank/DDBJ databases">
        <title>De novo assembly and RNA-Seq shows season-dependent expression and editing in black bear kidneys.</title>
        <authorList>
            <person name="Korstanje R."/>
            <person name="Srivastava A."/>
            <person name="Sarsani V.K."/>
            <person name="Sheehan S.M."/>
            <person name="Seger R.L."/>
            <person name="Barter M.E."/>
            <person name="Lindqvist C."/>
            <person name="Brody L.C."/>
            <person name="Mullikin J.C."/>
        </authorList>
    </citation>
    <scope>NUCLEOTIDE SEQUENCE [LARGE SCALE GENOMIC DNA]</scope>
</reference>
<feature type="region of interest" description="Disordered" evidence="1">
    <location>
        <begin position="38"/>
        <end position="64"/>
    </location>
</feature>
<dbReference type="Proteomes" id="UP000291022">
    <property type="component" value="Unassembled WGS sequence"/>
</dbReference>
<feature type="compositionally biased region" description="Basic and acidic residues" evidence="1">
    <location>
        <begin position="38"/>
        <end position="47"/>
    </location>
</feature>
<evidence type="ECO:0000256" key="1">
    <source>
        <dbReference type="SAM" id="MobiDB-lite"/>
    </source>
</evidence>
<reference evidence="3" key="3">
    <citation type="submission" date="2025-09" db="UniProtKB">
        <authorList>
            <consortium name="Ensembl"/>
        </authorList>
    </citation>
    <scope>IDENTIFICATION</scope>
</reference>
<dbReference type="AlphaFoldDB" id="A0A452RUQ1"/>